<name>A0A9N9H587_FUNMO</name>
<evidence type="ECO:0000313" key="1">
    <source>
        <dbReference type="EMBL" id="CAG8657640.1"/>
    </source>
</evidence>
<comment type="caution">
    <text evidence="1">The sequence shown here is derived from an EMBL/GenBank/DDBJ whole genome shotgun (WGS) entry which is preliminary data.</text>
</comment>
<dbReference type="AlphaFoldDB" id="A0A9N9H587"/>
<evidence type="ECO:0000313" key="2">
    <source>
        <dbReference type="Proteomes" id="UP000789375"/>
    </source>
</evidence>
<organism evidence="1 2">
    <name type="scientific">Funneliformis mosseae</name>
    <name type="common">Endomycorrhizal fungus</name>
    <name type="synonym">Glomus mosseae</name>
    <dbReference type="NCBI Taxonomy" id="27381"/>
    <lineage>
        <taxon>Eukaryota</taxon>
        <taxon>Fungi</taxon>
        <taxon>Fungi incertae sedis</taxon>
        <taxon>Mucoromycota</taxon>
        <taxon>Glomeromycotina</taxon>
        <taxon>Glomeromycetes</taxon>
        <taxon>Glomerales</taxon>
        <taxon>Glomeraceae</taxon>
        <taxon>Funneliformis</taxon>
    </lineage>
</organism>
<dbReference type="EMBL" id="CAJVPP010004945">
    <property type="protein sequence ID" value="CAG8657640.1"/>
    <property type="molecule type" value="Genomic_DNA"/>
</dbReference>
<reference evidence="1" key="1">
    <citation type="submission" date="2021-06" db="EMBL/GenBank/DDBJ databases">
        <authorList>
            <person name="Kallberg Y."/>
            <person name="Tangrot J."/>
            <person name="Rosling A."/>
        </authorList>
    </citation>
    <scope>NUCLEOTIDE SEQUENCE</scope>
    <source>
        <strain evidence="1">87-6 pot B 2015</strain>
    </source>
</reference>
<gene>
    <name evidence="1" type="ORF">FMOSSE_LOCUS11786</name>
</gene>
<proteinExistence type="predicted"/>
<protein>
    <submittedName>
        <fullName evidence="1">14453_t:CDS:1</fullName>
    </submittedName>
</protein>
<sequence length="77" mass="8152">MIAKCDDLKGAVKQTIMPMIKQTGAGSPICLRKDATYCKYNADATTSLLTAQHIQSLSQRGGISSGIGLRVTLPSLL</sequence>
<accession>A0A9N9H587</accession>
<keyword evidence="2" id="KW-1185">Reference proteome</keyword>
<dbReference type="Proteomes" id="UP000789375">
    <property type="component" value="Unassembled WGS sequence"/>
</dbReference>